<feature type="transmembrane region" description="Helical" evidence="9">
    <location>
        <begin position="359"/>
        <end position="381"/>
    </location>
</feature>
<organism evidence="11">
    <name type="scientific">freshwater metagenome</name>
    <dbReference type="NCBI Taxonomy" id="449393"/>
    <lineage>
        <taxon>unclassified sequences</taxon>
        <taxon>metagenomes</taxon>
        <taxon>ecological metagenomes</taxon>
    </lineage>
</organism>
<dbReference type="PROSITE" id="PS50928">
    <property type="entry name" value="ABC_TM1"/>
    <property type="match status" value="1"/>
</dbReference>
<feature type="transmembrane region" description="Helical" evidence="9">
    <location>
        <begin position="223"/>
        <end position="243"/>
    </location>
</feature>
<dbReference type="CDD" id="cd06261">
    <property type="entry name" value="TM_PBP2"/>
    <property type="match status" value="1"/>
</dbReference>
<feature type="transmembrane region" description="Helical" evidence="9">
    <location>
        <begin position="122"/>
        <end position="144"/>
    </location>
</feature>
<evidence type="ECO:0000256" key="1">
    <source>
        <dbReference type="ARBA" id="ARBA00004651"/>
    </source>
</evidence>
<keyword evidence="8 9" id="KW-0472">Membrane</keyword>
<dbReference type="PANTHER" id="PTHR42922">
    <property type="entry name" value="PHOSPHATE TRANSPORT SYSTEM PERMEASE PROTEIN PSTA"/>
    <property type="match status" value="1"/>
</dbReference>
<keyword evidence="3" id="KW-0813">Transport</keyword>
<dbReference type="InterPro" id="IPR005672">
    <property type="entry name" value="Phosphate_PstA"/>
</dbReference>
<feature type="transmembrane region" description="Helical" evidence="9">
    <location>
        <begin position="249"/>
        <end position="270"/>
    </location>
</feature>
<dbReference type="GO" id="GO:0005315">
    <property type="term" value="F:phosphate transmembrane transporter activity"/>
    <property type="evidence" value="ECO:0007669"/>
    <property type="project" value="InterPro"/>
</dbReference>
<keyword evidence="7 9" id="KW-1133">Transmembrane helix</keyword>
<comment type="subcellular location">
    <subcellularLocation>
        <location evidence="1">Cell membrane</location>
        <topology evidence="1">Multi-pass membrane protein</topology>
    </subcellularLocation>
</comment>
<dbReference type="InterPro" id="IPR035906">
    <property type="entry name" value="MetI-like_sf"/>
</dbReference>
<proteinExistence type="inferred from homology"/>
<evidence type="ECO:0000256" key="6">
    <source>
        <dbReference type="ARBA" id="ARBA00022692"/>
    </source>
</evidence>
<comment type="similarity">
    <text evidence="2">Belongs to the binding-protein-dependent transport system permease family. CysTW subfamily.</text>
</comment>
<dbReference type="PANTHER" id="PTHR42922:SF1">
    <property type="entry name" value="PHOSPHATE TRANSPORT SYSTEM PERMEASE PROTEIN PSTA"/>
    <property type="match status" value="1"/>
</dbReference>
<evidence type="ECO:0000256" key="9">
    <source>
        <dbReference type="SAM" id="Phobius"/>
    </source>
</evidence>
<evidence type="ECO:0000256" key="2">
    <source>
        <dbReference type="ARBA" id="ARBA00007069"/>
    </source>
</evidence>
<evidence type="ECO:0000313" key="11">
    <source>
        <dbReference type="EMBL" id="CAB4927006.1"/>
    </source>
</evidence>
<accession>A0A6J7I923</accession>
<evidence type="ECO:0000256" key="7">
    <source>
        <dbReference type="ARBA" id="ARBA00022989"/>
    </source>
</evidence>
<evidence type="ECO:0000256" key="8">
    <source>
        <dbReference type="ARBA" id="ARBA00023136"/>
    </source>
</evidence>
<sequence length="448" mass="47725">MQRVTPDVTDWTTMLDTTQASILLEPALPRVARTSVDADAAVHLPPASRRSIRGIPPTDVLSVVGSASAGFALTWLAFAWVLPWTMGVGFLVVWYALFVVVYAVSVRLAYDGPMVRDKVAAVAMHTFAFLMLAALVVVIVYTLFRGWRALPNVGFFTNDMANAGPLDPLEAGGIIHGIVGTLIMIFIALAVTIPLGITCAVFLSEMPGRFSLFVRTITEAMTALPSIVAGLFIYATLILTLGLGKSGFAAAMAISVMMLPIIIRASDVVLRLVPGTLKEASYALGSGQWRTVWNVVLPTAKSGLTTAVILGTARGIGETSPVLLTAGFTAALNTNPFSGPMISLPLATFEFVKSPQENFIIRGFGTAAVLLVLVLLLFIVARTIGGRGPGNLSRRQLRKRAKNSMNDIQRFEARVALAAAPRIQGAVLPQSLIDASEPVHRERGEASS</sequence>
<evidence type="ECO:0000256" key="5">
    <source>
        <dbReference type="ARBA" id="ARBA00022592"/>
    </source>
</evidence>
<feature type="transmembrane region" description="Helical" evidence="9">
    <location>
        <begin position="174"/>
        <end position="203"/>
    </location>
</feature>
<evidence type="ECO:0000259" key="10">
    <source>
        <dbReference type="PROSITE" id="PS50928"/>
    </source>
</evidence>
<keyword evidence="4" id="KW-1003">Cell membrane</keyword>
<evidence type="ECO:0000256" key="4">
    <source>
        <dbReference type="ARBA" id="ARBA00022475"/>
    </source>
</evidence>
<feature type="transmembrane region" description="Helical" evidence="9">
    <location>
        <begin position="88"/>
        <end position="110"/>
    </location>
</feature>
<dbReference type="SUPFAM" id="SSF161098">
    <property type="entry name" value="MetI-like"/>
    <property type="match status" value="1"/>
</dbReference>
<dbReference type="InterPro" id="IPR000515">
    <property type="entry name" value="MetI-like"/>
</dbReference>
<dbReference type="NCBIfam" id="TIGR00974">
    <property type="entry name" value="3a0107s02c"/>
    <property type="match status" value="1"/>
</dbReference>
<keyword evidence="6 9" id="KW-0812">Transmembrane</keyword>
<name>A0A6J7I923_9ZZZZ</name>
<evidence type="ECO:0000256" key="3">
    <source>
        <dbReference type="ARBA" id="ARBA00022448"/>
    </source>
</evidence>
<gene>
    <name evidence="11" type="ORF">UFOPK3773_00021</name>
</gene>
<dbReference type="Gene3D" id="1.10.3720.10">
    <property type="entry name" value="MetI-like"/>
    <property type="match status" value="1"/>
</dbReference>
<dbReference type="EMBL" id="CAFBNF010000001">
    <property type="protein sequence ID" value="CAB4927006.1"/>
    <property type="molecule type" value="Genomic_DNA"/>
</dbReference>
<dbReference type="InterPro" id="IPR051408">
    <property type="entry name" value="Phosphate_transprt_permease"/>
</dbReference>
<dbReference type="GO" id="GO:0005886">
    <property type="term" value="C:plasma membrane"/>
    <property type="evidence" value="ECO:0007669"/>
    <property type="project" value="UniProtKB-SubCell"/>
</dbReference>
<protein>
    <submittedName>
        <fullName evidence="11">Unannotated protein</fullName>
    </submittedName>
</protein>
<feature type="domain" description="ABC transmembrane type-1" evidence="10">
    <location>
        <begin position="178"/>
        <end position="385"/>
    </location>
</feature>
<keyword evidence="5" id="KW-0592">Phosphate transport</keyword>
<feature type="transmembrane region" description="Helical" evidence="9">
    <location>
        <begin position="60"/>
        <end position="82"/>
    </location>
</feature>
<dbReference type="AlphaFoldDB" id="A0A6J7I923"/>
<dbReference type="GO" id="GO:0035435">
    <property type="term" value="P:phosphate ion transmembrane transport"/>
    <property type="evidence" value="ECO:0007669"/>
    <property type="project" value="InterPro"/>
</dbReference>
<dbReference type="Pfam" id="PF00528">
    <property type="entry name" value="BPD_transp_1"/>
    <property type="match status" value="1"/>
</dbReference>
<reference evidence="11" key="1">
    <citation type="submission" date="2020-05" db="EMBL/GenBank/DDBJ databases">
        <authorList>
            <person name="Chiriac C."/>
            <person name="Salcher M."/>
            <person name="Ghai R."/>
            <person name="Kavagutti S V."/>
        </authorList>
    </citation>
    <scope>NUCLEOTIDE SEQUENCE</scope>
</reference>